<dbReference type="PANTHER" id="PTHR37419:SF8">
    <property type="entry name" value="TOXIN YJJJ"/>
    <property type="match status" value="1"/>
</dbReference>
<name>A0A2G4U7X1_YERBE</name>
<dbReference type="InterPro" id="IPR011991">
    <property type="entry name" value="ArsR-like_HTH"/>
</dbReference>
<dbReference type="GO" id="GO:0003700">
    <property type="term" value="F:DNA-binding transcription factor activity"/>
    <property type="evidence" value="ECO:0007669"/>
    <property type="project" value="InterPro"/>
</dbReference>
<dbReference type="Gene3D" id="1.10.1070.20">
    <property type="match status" value="1"/>
</dbReference>
<dbReference type="Pfam" id="PF01022">
    <property type="entry name" value="HTH_5"/>
    <property type="match status" value="1"/>
</dbReference>
<evidence type="ECO:0000313" key="7">
    <source>
        <dbReference type="Proteomes" id="UP000229378"/>
    </source>
</evidence>
<evidence type="ECO:0000313" key="6">
    <source>
        <dbReference type="EMBL" id="PHZ29342.1"/>
    </source>
</evidence>
<dbReference type="InterPro" id="IPR001845">
    <property type="entry name" value="HTH_ArsR_DNA-bd_dom"/>
</dbReference>
<dbReference type="Proteomes" id="UP000229378">
    <property type="component" value="Unassembled WGS sequence"/>
</dbReference>
<comment type="caution">
    <text evidence="6">The sequence shown here is derived from an EMBL/GenBank/DDBJ whole genome shotgun (WGS) entry which is preliminary data.</text>
</comment>
<keyword evidence="2" id="KW-0808">Transferase</keyword>
<dbReference type="PANTHER" id="PTHR37419">
    <property type="entry name" value="SERINE/THREONINE-PROTEIN KINASE TOXIN HIPA"/>
    <property type="match status" value="1"/>
</dbReference>
<evidence type="ECO:0000259" key="5">
    <source>
        <dbReference type="Pfam" id="PF07804"/>
    </source>
</evidence>
<proteinExistence type="inferred from homology"/>
<evidence type="ECO:0000256" key="3">
    <source>
        <dbReference type="ARBA" id="ARBA00022777"/>
    </source>
</evidence>
<reference evidence="6 7" key="1">
    <citation type="submission" date="2017-10" db="EMBL/GenBank/DDBJ databases">
        <authorList>
            <person name="Banno H."/>
            <person name="Chua N.-H."/>
        </authorList>
    </citation>
    <scope>NUCLEOTIDE SEQUENCE [LARGE SCALE GENOMIC DNA]</scope>
    <source>
        <strain evidence="6 7">SCPM-O-B-7607</strain>
    </source>
</reference>
<evidence type="ECO:0000256" key="2">
    <source>
        <dbReference type="ARBA" id="ARBA00022679"/>
    </source>
</evidence>
<dbReference type="InterPro" id="IPR052028">
    <property type="entry name" value="HipA_Ser/Thr_kinase"/>
</dbReference>
<accession>A0A2G4U7X1</accession>
<organism evidence="6 7">
    <name type="scientific">Yersinia bercovieri</name>
    <dbReference type="NCBI Taxonomy" id="634"/>
    <lineage>
        <taxon>Bacteria</taxon>
        <taxon>Pseudomonadati</taxon>
        <taxon>Pseudomonadota</taxon>
        <taxon>Gammaproteobacteria</taxon>
        <taxon>Enterobacterales</taxon>
        <taxon>Yersiniaceae</taxon>
        <taxon>Yersinia</taxon>
    </lineage>
</organism>
<dbReference type="GO" id="GO:0005829">
    <property type="term" value="C:cytosol"/>
    <property type="evidence" value="ECO:0007669"/>
    <property type="project" value="TreeGrafter"/>
</dbReference>
<comment type="similarity">
    <text evidence="1">Belongs to the HipA Ser/Thr kinase family.</text>
</comment>
<dbReference type="SUPFAM" id="SSF46785">
    <property type="entry name" value="Winged helix' DNA-binding domain"/>
    <property type="match status" value="1"/>
</dbReference>
<dbReference type="CDD" id="cd00090">
    <property type="entry name" value="HTH_ARSR"/>
    <property type="match status" value="1"/>
</dbReference>
<dbReference type="InterPro" id="IPR036390">
    <property type="entry name" value="WH_DNA-bd_sf"/>
</dbReference>
<feature type="domain" description="HTH arsR-type" evidence="4">
    <location>
        <begin position="7"/>
        <end position="38"/>
    </location>
</feature>
<keyword evidence="3" id="KW-0418">Kinase</keyword>
<dbReference type="Gene3D" id="1.10.10.10">
    <property type="entry name" value="Winged helix-like DNA-binding domain superfamily/Winged helix DNA-binding domain"/>
    <property type="match status" value="1"/>
</dbReference>
<dbReference type="RefSeq" id="WP_005270703.1">
    <property type="nucleotide sequence ID" value="NZ_PEHN01000001.1"/>
</dbReference>
<dbReference type="GO" id="GO:0004674">
    <property type="term" value="F:protein serine/threonine kinase activity"/>
    <property type="evidence" value="ECO:0007669"/>
    <property type="project" value="TreeGrafter"/>
</dbReference>
<sequence length="451" mass="50101">MLSLEALLRQGPATASYLAHTMAISQPTVSRHLNGLKDKVLKIGKGRATQYALRRPIAGDCTEEGRFPLYRIDERGHAAHFATLYLIHPVEMCCVHQLELDSWQQFDSLPWYLTDMRPQGFLGRIWGKSVATKLQLTDDIRLWSEDHILLALSRQADDMNGNLLIGEQSYQNWLAAPDAIPIEPANKLARYTELSQMALAGEMVGSSAGGEQPKFTCYAGYSEQPPAYVIVKFTATQDNPNSQRWADLLIAESLALNTLKGADYPAAATHILQNQDRQIFLEVERFDRYGARGRVGMVSLEAVNAEFVGMPVASWPKVCRELAAKGLLSSAQLEQVHLIWAFGILIANTDMHHGNLSFLHPENSPLSLAPIYDMLPMAFAPSNTGNMRHTAPDITLSIDISREHWLLAQELALQFWQKVGAHSAISTGFKVIASQMQEKIASLTPVIERMA</sequence>
<dbReference type="AlphaFoldDB" id="A0A2G4U7X1"/>
<dbReference type="EMBL" id="PEHN01000001">
    <property type="protein sequence ID" value="PHZ29342.1"/>
    <property type="molecule type" value="Genomic_DNA"/>
</dbReference>
<evidence type="ECO:0000256" key="1">
    <source>
        <dbReference type="ARBA" id="ARBA00010164"/>
    </source>
</evidence>
<dbReference type="InterPro" id="IPR036388">
    <property type="entry name" value="WH-like_DNA-bd_sf"/>
</dbReference>
<gene>
    <name evidence="6" type="ORF">CS533_00985</name>
</gene>
<protein>
    <submittedName>
        <fullName evidence="6">Transcriptional regulator</fullName>
    </submittedName>
</protein>
<feature type="domain" description="HipA-like C-terminal" evidence="5">
    <location>
        <begin position="206"/>
        <end position="407"/>
    </location>
</feature>
<dbReference type="Pfam" id="PF07804">
    <property type="entry name" value="HipA_C"/>
    <property type="match status" value="1"/>
</dbReference>
<dbReference type="NCBIfam" id="NF007297">
    <property type="entry name" value="PRK09775.1"/>
    <property type="match status" value="1"/>
</dbReference>
<dbReference type="InterPro" id="IPR012893">
    <property type="entry name" value="HipA-like_C"/>
</dbReference>
<evidence type="ECO:0000259" key="4">
    <source>
        <dbReference type="Pfam" id="PF01022"/>
    </source>
</evidence>